<dbReference type="EMBL" id="OGUS01000093">
    <property type="protein sequence ID" value="SPC08567.1"/>
    <property type="molecule type" value="Genomic_DNA"/>
</dbReference>
<evidence type="ECO:0000313" key="5">
    <source>
        <dbReference type="Proteomes" id="UP000623307"/>
    </source>
</evidence>
<dbReference type="GeneID" id="303493013"/>
<evidence type="ECO:0000313" key="2">
    <source>
        <dbReference type="EMBL" id="QRQ93509.1"/>
    </source>
</evidence>
<keyword evidence="5" id="KW-1185">Reference proteome</keyword>
<keyword evidence="1" id="KW-0472">Membrane</keyword>
<dbReference type="Proteomes" id="UP000256862">
    <property type="component" value="Unassembled WGS sequence"/>
</dbReference>
<keyword evidence="1" id="KW-0812">Transmembrane</keyword>
<evidence type="ECO:0000313" key="3">
    <source>
        <dbReference type="EMBL" id="SPC08567.1"/>
    </source>
</evidence>
<evidence type="ECO:0000313" key="4">
    <source>
        <dbReference type="Proteomes" id="UP000256862"/>
    </source>
</evidence>
<sequence>MTMRNWKEIIGYGLAGVLFGAALALGLEATFYLEDFEAGISLNRV</sequence>
<reference evidence="2 5" key="3">
    <citation type="submission" date="2021-02" db="EMBL/GenBank/DDBJ databases">
        <title>Complete Genome Sequence of Cupriavidus oxalaticus Strain Ox1, a Soil Oxalate-Degrading Species.</title>
        <authorList>
            <person name="Palmieri F."/>
            <person name="Udriet P."/>
            <person name="Deuasquier M."/>
            <person name="Beaudoing E."/>
            <person name="Johnson S.L."/>
            <person name="Davenport K.W."/>
            <person name="Chain P.S."/>
            <person name="Bindschedler S."/>
            <person name="Junier P."/>
        </authorList>
    </citation>
    <scope>NUCLEOTIDE SEQUENCE [LARGE SCALE GENOMIC DNA]</scope>
    <source>
        <strain evidence="2 5">Ox1</strain>
    </source>
</reference>
<dbReference type="AlphaFoldDB" id="A0A375FSR0"/>
<dbReference type="EMBL" id="CP069812">
    <property type="protein sequence ID" value="QRQ93509.1"/>
    <property type="molecule type" value="Genomic_DNA"/>
</dbReference>
<name>A0A375FSR0_9BURK</name>
<gene>
    <name evidence="3" type="ORF">CO2235_U850059</name>
    <name evidence="2" type="ORF">JTE92_25930</name>
</gene>
<keyword evidence="1" id="KW-1133">Transmembrane helix</keyword>
<accession>A0A375FSR0</accession>
<dbReference type="Proteomes" id="UP000623307">
    <property type="component" value="Chromosome 2"/>
</dbReference>
<feature type="transmembrane region" description="Helical" evidence="1">
    <location>
        <begin position="12"/>
        <end position="33"/>
    </location>
</feature>
<proteinExistence type="predicted"/>
<evidence type="ECO:0000256" key="1">
    <source>
        <dbReference type="SAM" id="Phobius"/>
    </source>
</evidence>
<organism evidence="3 4">
    <name type="scientific">Cupriavidus oxalaticus</name>
    <dbReference type="NCBI Taxonomy" id="96344"/>
    <lineage>
        <taxon>Bacteria</taxon>
        <taxon>Pseudomonadati</taxon>
        <taxon>Pseudomonadota</taxon>
        <taxon>Betaproteobacteria</taxon>
        <taxon>Burkholderiales</taxon>
        <taxon>Burkholderiaceae</taxon>
        <taxon>Cupriavidus</taxon>
    </lineage>
</organism>
<protein>
    <submittedName>
        <fullName evidence="3">Uncharacterized protein</fullName>
    </submittedName>
</protein>
<reference evidence="4" key="1">
    <citation type="submission" date="2018-01" db="EMBL/GenBank/DDBJ databases">
        <authorList>
            <person name="Gaut B.S."/>
            <person name="Morton B.R."/>
            <person name="Clegg M.T."/>
            <person name="Duvall M.R."/>
        </authorList>
    </citation>
    <scope>NUCLEOTIDE SEQUENCE [LARGE SCALE GENOMIC DNA]</scope>
</reference>
<reference evidence="3" key="2">
    <citation type="submission" date="2018-01" db="EMBL/GenBank/DDBJ databases">
        <authorList>
            <person name="Clerissi C."/>
        </authorList>
    </citation>
    <scope>NUCLEOTIDE SEQUENCE</scope>
    <source>
        <strain evidence="3">Cupriavidus oxalaticus LMG 2235</strain>
    </source>
</reference>
<dbReference type="RefSeq" id="WP_198065749.1">
    <property type="nucleotide sequence ID" value="NZ_CP069812.1"/>
</dbReference>